<dbReference type="STRING" id="1117702.AQZ52_17250"/>
<evidence type="ECO:0000313" key="2">
    <source>
        <dbReference type="EMBL" id="KUR70546.1"/>
    </source>
</evidence>
<accession>A0A117UTE5</accession>
<evidence type="ECO:0000256" key="1">
    <source>
        <dbReference type="SAM" id="Phobius"/>
    </source>
</evidence>
<dbReference type="RefSeq" id="WP_067913837.1">
    <property type="nucleotide sequence ID" value="NZ_KQ954246.1"/>
</dbReference>
<gene>
    <name evidence="2" type="ORF">AQZ52_17250</name>
</gene>
<keyword evidence="1" id="KW-0472">Membrane</keyword>
<dbReference type="AlphaFoldDB" id="A0A117UTE5"/>
<dbReference type="EMBL" id="LLZS01000009">
    <property type="protein sequence ID" value="KUR70546.1"/>
    <property type="molecule type" value="Genomic_DNA"/>
</dbReference>
<protein>
    <recommendedName>
        <fullName evidence="4">Lipopolysaccharide assembly protein A domain-containing protein</fullName>
    </recommendedName>
</protein>
<name>A0A117UTE5_9SPHN</name>
<dbReference type="OrthoDB" id="7595841at2"/>
<keyword evidence="3" id="KW-1185">Reference proteome</keyword>
<dbReference type="Proteomes" id="UP000058012">
    <property type="component" value="Unassembled WGS sequence"/>
</dbReference>
<sequence>MKSLRTILWLVIVAALAAFSAANWQPVELHVWQGLVLDTKLPALVIAAFLLGLVPMWLIHRTTRWRLSRRIANLETTLAGSASLSSTQLDAASKKANEAP</sequence>
<proteinExistence type="predicted"/>
<evidence type="ECO:0008006" key="4">
    <source>
        <dbReference type="Google" id="ProtNLM"/>
    </source>
</evidence>
<keyword evidence="1" id="KW-0812">Transmembrane</keyword>
<evidence type="ECO:0000313" key="3">
    <source>
        <dbReference type="Proteomes" id="UP000058012"/>
    </source>
</evidence>
<comment type="caution">
    <text evidence="2">The sequence shown here is derived from an EMBL/GenBank/DDBJ whole genome shotgun (WGS) entry which is preliminary data.</text>
</comment>
<organism evidence="2 3">
    <name type="scientific">Novosphingobium fuchskuhlense</name>
    <dbReference type="NCBI Taxonomy" id="1117702"/>
    <lineage>
        <taxon>Bacteria</taxon>
        <taxon>Pseudomonadati</taxon>
        <taxon>Pseudomonadota</taxon>
        <taxon>Alphaproteobacteria</taxon>
        <taxon>Sphingomonadales</taxon>
        <taxon>Sphingomonadaceae</taxon>
        <taxon>Novosphingobium</taxon>
    </lineage>
</organism>
<feature type="transmembrane region" description="Helical" evidence="1">
    <location>
        <begin position="41"/>
        <end position="60"/>
    </location>
</feature>
<keyword evidence="1" id="KW-1133">Transmembrane helix</keyword>
<reference evidence="2 3" key="1">
    <citation type="submission" date="2015-10" db="EMBL/GenBank/DDBJ databases">
        <title>Draft genome sequence of Novosphingobium fuchskuhlense DSM 25065 isolated from a surface water sample of the southwest basin of Lake Grosse Fuchskuhle.</title>
        <authorList>
            <person name="Ruckert C."/>
            <person name="Winkler A."/>
            <person name="Glaeser J."/>
            <person name="Grossart H.-P."/>
            <person name="Kalinowski J."/>
            <person name="Glaeser S."/>
        </authorList>
    </citation>
    <scope>NUCLEOTIDE SEQUENCE [LARGE SCALE GENOMIC DNA]</scope>
    <source>
        <strain evidence="2 3">FNE08-7</strain>
    </source>
</reference>